<evidence type="ECO:0000313" key="2">
    <source>
        <dbReference type="Proteomes" id="UP000011841"/>
    </source>
</evidence>
<dbReference type="Proteomes" id="UP000011841">
    <property type="component" value="Chromosome"/>
</dbReference>
<evidence type="ECO:0000313" key="1">
    <source>
        <dbReference type="EMBL" id="BAM92031.1"/>
    </source>
</evidence>
<keyword evidence="2" id="KW-1185">Reference proteome</keyword>
<name>M4ZEV7_9BRAD</name>
<reference evidence="1 2" key="1">
    <citation type="journal article" date="2013" name="Appl. Environ. Microbiol.">
        <title>Genome analysis suggests that the soil oligotrophic bacterium Agromonas oligotrophica (Bradyrhizobium oligotrophicum) is a nitrogen-fixing symbiont of Aeschynomene indica.</title>
        <authorList>
            <person name="Okubo T."/>
            <person name="Fukushima S."/>
            <person name="Itakura M."/>
            <person name="Oshima K."/>
            <person name="Longtonglang A."/>
            <person name="Teaumroong N."/>
            <person name="Mitsui H."/>
            <person name="Hattori M."/>
            <person name="Hattori R."/>
            <person name="Hattori T."/>
            <person name="Minamisawa K."/>
        </authorList>
    </citation>
    <scope>NUCLEOTIDE SEQUENCE [LARGE SCALE GENOMIC DNA]</scope>
    <source>
        <strain evidence="1 2">S58</strain>
    </source>
</reference>
<dbReference type="AlphaFoldDB" id="M4ZEV7"/>
<sequence length="74" mass="8145">MTYKFEAEAAGVTVPDRKTVDRELTGVEDLPTLERNELKRNGCAAFAPQPREHSDDHIERARAAMNAHDVGAPA</sequence>
<dbReference type="EMBL" id="AP012603">
    <property type="protein sequence ID" value="BAM92031.1"/>
    <property type="molecule type" value="Genomic_DNA"/>
</dbReference>
<dbReference type="STRING" id="1245469.S58_60550"/>
<dbReference type="HOGENOM" id="CLU_2680452_0_0_5"/>
<gene>
    <name evidence="1" type="ORF">S58_60550</name>
</gene>
<dbReference type="KEGG" id="aol:S58_60550"/>
<protein>
    <submittedName>
        <fullName evidence="1">Uncharacterized protein</fullName>
    </submittedName>
</protein>
<accession>M4ZEV7</accession>
<organism evidence="1 2">
    <name type="scientific">Bradyrhizobium oligotrophicum S58</name>
    <dbReference type="NCBI Taxonomy" id="1245469"/>
    <lineage>
        <taxon>Bacteria</taxon>
        <taxon>Pseudomonadati</taxon>
        <taxon>Pseudomonadota</taxon>
        <taxon>Alphaproteobacteria</taxon>
        <taxon>Hyphomicrobiales</taxon>
        <taxon>Nitrobacteraceae</taxon>
        <taxon>Bradyrhizobium</taxon>
    </lineage>
</organism>
<proteinExistence type="predicted"/>